<accession>A0A3Q8X762</accession>
<dbReference type="PROSITE" id="PS51257">
    <property type="entry name" value="PROKAR_LIPOPROTEIN"/>
    <property type="match status" value="1"/>
</dbReference>
<gene>
    <name evidence="1" type="ORF">EJC50_21735</name>
</gene>
<sequence>MRKAGRLKLRLYGLTLLVLLTVLLLGACASDQQSVFTSGSDVVTDEVAAGKEIPWDYRIVQGKVGDLVGSDMVILPDNSLMANDSNYATGDDIWTLQYMTAEMAADASGSNSIKLSAWNPIKSFKSEAGAKEDLAKLKLSLQTEVPLVGVYKTSYQGNTRDFAVITLPSGNQLKQPIDDKRYDKLKSLKNVMINVEEVHDYLNYDLAYAKFRGWA</sequence>
<name>A0A3Q8X762_9BACL</name>
<evidence type="ECO:0000313" key="2">
    <source>
        <dbReference type="Proteomes" id="UP000272528"/>
    </source>
</evidence>
<dbReference type="AlphaFoldDB" id="A0A3Q8X762"/>
<dbReference type="EMBL" id="CP034437">
    <property type="protein sequence ID" value="AZN42009.1"/>
    <property type="molecule type" value="Genomic_DNA"/>
</dbReference>
<proteinExistence type="predicted"/>
<dbReference type="RefSeq" id="WP_126017712.1">
    <property type="nucleotide sequence ID" value="NZ_CP034437.1"/>
</dbReference>
<dbReference type="OrthoDB" id="2657395at2"/>
<dbReference type="Proteomes" id="UP000272528">
    <property type="component" value="Chromosome"/>
</dbReference>
<organism evidence="1 2">
    <name type="scientific">Paenibacillus albus</name>
    <dbReference type="NCBI Taxonomy" id="2495582"/>
    <lineage>
        <taxon>Bacteria</taxon>
        <taxon>Bacillati</taxon>
        <taxon>Bacillota</taxon>
        <taxon>Bacilli</taxon>
        <taxon>Bacillales</taxon>
        <taxon>Paenibacillaceae</taxon>
        <taxon>Paenibacillus</taxon>
    </lineage>
</organism>
<dbReference type="KEGG" id="palb:EJC50_21735"/>
<reference evidence="2" key="1">
    <citation type="submission" date="2018-12" db="EMBL/GenBank/DDBJ databases">
        <title>Genome sequence of Peanibacillus sp.</title>
        <authorList>
            <person name="Subramani G."/>
            <person name="Srinivasan S."/>
            <person name="Kim M.K."/>
        </authorList>
    </citation>
    <scope>NUCLEOTIDE SEQUENCE [LARGE SCALE GENOMIC DNA]</scope>
    <source>
        <strain evidence="2">18JY67-1</strain>
    </source>
</reference>
<evidence type="ECO:0000313" key="1">
    <source>
        <dbReference type="EMBL" id="AZN42009.1"/>
    </source>
</evidence>
<protein>
    <submittedName>
        <fullName evidence="1">Signal peptide protein</fullName>
    </submittedName>
</protein>
<keyword evidence="2" id="KW-1185">Reference proteome</keyword>